<organism evidence="1 2">
    <name type="scientific">Brevibacterium salitolerans</name>
    <dbReference type="NCBI Taxonomy" id="1403566"/>
    <lineage>
        <taxon>Bacteria</taxon>
        <taxon>Bacillati</taxon>
        <taxon>Actinomycetota</taxon>
        <taxon>Actinomycetes</taxon>
        <taxon>Micrococcales</taxon>
        <taxon>Brevibacteriaceae</taxon>
        <taxon>Brevibacterium</taxon>
    </lineage>
</organism>
<accession>A0ABN2WGI3</accession>
<evidence type="ECO:0000313" key="2">
    <source>
        <dbReference type="Proteomes" id="UP001500984"/>
    </source>
</evidence>
<name>A0ABN2WGI3_9MICO</name>
<comment type="caution">
    <text evidence="1">The sequence shown here is derived from an EMBL/GenBank/DDBJ whole genome shotgun (WGS) entry which is preliminary data.</text>
</comment>
<dbReference type="RefSeq" id="WP_291794282.1">
    <property type="nucleotide sequence ID" value="NZ_BAAAPZ010000002.1"/>
</dbReference>
<sequence length="269" mass="27822">MLQTTPLLPVLLASALTARLRGDISPDAAAEAFLTAGLPVPLLVSDSVFAPPAGGGAEVPTGLLLWEAGARRCGAARVRAEPVHPTLPLRVPRLEREARRATARPAARTRALCVVEDAEGASLGVLAIGTEADTAMVPCARTAYTTVDHLTAAEASRRLRETVMHALAAVEAEDSGSEGTGAVAVEGLPWRDWQWELSGARSDAVHTALAAVLGDHDRAAALHTAMHVHYSLSSLAVPAQTGSSALGAALEQVHAAAARVITALTRMEA</sequence>
<evidence type="ECO:0000313" key="1">
    <source>
        <dbReference type="EMBL" id="GAA2091495.1"/>
    </source>
</evidence>
<protein>
    <submittedName>
        <fullName evidence="1">Uncharacterized protein</fullName>
    </submittedName>
</protein>
<dbReference type="Proteomes" id="UP001500984">
    <property type="component" value="Unassembled WGS sequence"/>
</dbReference>
<dbReference type="EMBL" id="BAAAPZ010000002">
    <property type="protein sequence ID" value="GAA2091495.1"/>
    <property type="molecule type" value="Genomic_DNA"/>
</dbReference>
<keyword evidence="2" id="KW-1185">Reference proteome</keyword>
<reference evidence="1 2" key="1">
    <citation type="journal article" date="2019" name="Int. J. Syst. Evol. Microbiol.">
        <title>The Global Catalogue of Microorganisms (GCM) 10K type strain sequencing project: providing services to taxonomists for standard genome sequencing and annotation.</title>
        <authorList>
            <consortium name="The Broad Institute Genomics Platform"/>
            <consortium name="The Broad Institute Genome Sequencing Center for Infectious Disease"/>
            <person name="Wu L."/>
            <person name="Ma J."/>
        </authorList>
    </citation>
    <scope>NUCLEOTIDE SEQUENCE [LARGE SCALE GENOMIC DNA]</scope>
    <source>
        <strain evidence="1 2">JCM 15900</strain>
    </source>
</reference>
<proteinExistence type="predicted"/>
<gene>
    <name evidence="1" type="ORF">GCM10009823_08650</name>
</gene>